<comment type="subcellular location">
    <subcellularLocation>
        <location evidence="1">Nucleus</location>
    </subcellularLocation>
</comment>
<dbReference type="AlphaFoldDB" id="A0A2N9HLG7"/>
<dbReference type="SUPFAM" id="SSF116768">
    <property type="entry name" value="DNA-binding domain of EIN3-like"/>
    <property type="match status" value="1"/>
</dbReference>
<dbReference type="EMBL" id="OIVN01003635">
    <property type="protein sequence ID" value="SPD12570.1"/>
    <property type="molecule type" value="Genomic_DNA"/>
</dbReference>
<dbReference type="InterPro" id="IPR006957">
    <property type="entry name" value="EIN3"/>
</dbReference>
<evidence type="ECO:0000256" key="2">
    <source>
        <dbReference type="ARBA" id="ARBA00009416"/>
    </source>
</evidence>
<proteinExistence type="inferred from homology"/>
<comment type="similarity">
    <text evidence="2">Belongs to the EIN3 family.</text>
</comment>
<keyword evidence="3" id="KW-0936">Ethylene signaling pathway</keyword>
<feature type="domain" description="Ethylene insensitive 3-like DNA-binding" evidence="6">
    <location>
        <begin position="113"/>
        <end position="202"/>
    </location>
</feature>
<dbReference type="GO" id="GO:0005634">
    <property type="term" value="C:nucleus"/>
    <property type="evidence" value="ECO:0007669"/>
    <property type="project" value="UniProtKB-SubCell"/>
</dbReference>
<evidence type="ECO:0000256" key="4">
    <source>
        <dbReference type="ARBA" id="ARBA00023242"/>
    </source>
</evidence>
<gene>
    <name evidence="7" type="ORF">FSB_LOCUS40452</name>
</gene>
<dbReference type="InterPro" id="IPR047091">
    <property type="entry name" value="EIN3-like_DNA-bd"/>
</dbReference>
<name>A0A2N9HLG7_FAGSY</name>
<accession>A0A2N9HLG7</accession>
<dbReference type="GO" id="GO:0003677">
    <property type="term" value="F:DNA binding"/>
    <property type="evidence" value="ECO:0007669"/>
    <property type="project" value="TreeGrafter"/>
</dbReference>
<feature type="compositionally biased region" description="Basic and acidic residues" evidence="5">
    <location>
        <begin position="46"/>
        <end position="58"/>
    </location>
</feature>
<evidence type="ECO:0000259" key="6">
    <source>
        <dbReference type="Pfam" id="PF04873"/>
    </source>
</evidence>
<feature type="domain" description="Ethylene insensitive 3-like DNA-binding" evidence="6">
    <location>
        <begin position="24"/>
        <end position="112"/>
    </location>
</feature>
<evidence type="ECO:0000256" key="3">
    <source>
        <dbReference type="ARBA" id="ARBA00022745"/>
    </source>
</evidence>
<feature type="region of interest" description="Disordered" evidence="5">
    <location>
        <begin position="299"/>
        <end position="318"/>
    </location>
</feature>
<protein>
    <recommendedName>
        <fullName evidence="6">Ethylene insensitive 3-like DNA-binding domain-containing protein</fullName>
    </recommendedName>
</protein>
<dbReference type="Pfam" id="PF04873">
    <property type="entry name" value="EIN3_DNA-bd"/>
    <property type="match status" value="2"/>
</dbReference>
<dbReference type="PANTHER" id="PTHR33305:SF29">
    <property type="entry name" value="ETHYLENE INSENSITIVE 3-LIKE 5 PROTEIN"/>
    <property type="match status" value="1"/>
</dbReference>
<dbReference type="GO" id="GO:0009873">
    <property type="term" value="P:ethylene-activated signaling pathway"/>
    <property type="evidence" value="ECO:0007669"/>
    <property type="project" value="UniProtKB-KW"/>
</dbReference>
<organism evidence="7">
    <name type="scientific">Fagus sylvatica</name>
    <name type="common">Beechnut</name>
    <dbReference type="NCBI Taxonomy" id="28930"/>
    <lineage>
        <taxon>Eukaryota</taxon>
        <taxon>Viridiplantae</taxon>
        <taxon>Streptophyta</taxon>
        <taxon>Embryophyta</taxon>
        <taxon>Tracheophyta</taxon>
        <taxon>Spermatophyta</taxon>
        <taxon>Magnoliopsida</taxon>
        <taxon>eudicotyledons</taxon>
        <taxon>Gunneridae</taxon>
        <taxon>Pentapetalae</taxon>
        <taxon>rosids</taxon>
        <taxon>fabids</taxon>
        <taxon>Fagales</taxon>
        <taxon>Fagaceae</taxon>
        <taxon>Fagus</taxon>
    </lineage>
</organism>
<keyword evidence="4" id="KW-0539">Nucleus</keyword>
<dbReference type="Gene3D" id="1.10.3180.10">
    <property type="entry name" value="DNA-binding domain of EIN3-like"/>
    <property type="match status" value="2"/>
</dbReference>
<dbReference type="PANTHER" id="PTHR33305">
    <property type="entry name" value="ETHYLENE INSENSITIVE 3-LIKE 2 PROTEIN"/>
    <property type="match status" value="1"/>
</dbReference>
<dbReference type="GO" id="GO:0003700">
    <property type="term" value="F:DNA-binding transcription factor activity"/>
    <property type="evidence" value="ECO:0007669"/>
    <property type="project" value="InterPro"/>
</dbReference>
<evidence type="ECO:0000313" key="7">
    <source>
        <dbReference type="EMBL" id="SPD12570.1"/>
    </source>
</evidence>
<sequence length="318" mass="36391">MVEFHGEIDPVSGSEDEAEDMSYDDLKKRMWKDWIRLQKLKEKLDIEEPESIAKQEASRRKKMSRAQDSILKSMVKIMEVCKAQGFVYGIAPEKGKPVTGSSDSLRQWWKEKEKGLPPPWWPTGQEIWWGEQGNSQEHGVPPYRKPHDLKKAWKVSVLAAVIKHMGPNLDRMRRLVRQSKCLQDKMSAKETAIWSKVVHQEEVIAQLVEKCLNIEEDYENEKDKEGGSSCCTVCRSEKRKCVFDDQASVNKNLRTETDHEYQCVYGTKEVNYDYLSFDTHSPSLPDWMTMELAKANQNSDASVEGVLAEGSGSNSIGD</sequence>
<evidence type="ECO:0000256" key="5">
    <source>
        <dbReference type="SAM" id="MobiDB-lite"/>
    </source>
</evidence>
<feature type="region of interest" description="Disordered" evidence="5">
    <location>
        <begin position="46"/>
        <end position="65"/>
    </location>
</feature>
<dbReference type="InterPro" id="IPR023278">
    <property type="entry name" value="Ethylene_insens-like_DNA-bd"/>
</dbReference>
<evidence type="ECO:0000256" key="1">
    <source>
        <dbReference type="ARBA" id="ARBA00004123"/>
    </source>
</evidence>
<reference evidence="7" key="1">
    <citation type="submission" date="2018-02" db="EMBL/GenBank/DDBJ databases">
        <authorList>
            <person name="Cohen D.B."/>
            <person name="Kent A.D."/>
        </authorList>
    </citation>
    <scope>NUCLEOTIDE SEQUENCE</scope>
</reference>